<evidence type="ECO:0000256" key="7">
    <source>
        <dbReference type="SAM" id="Phobius"/>
    </source>
</evidence>
<feature type="transmembrane region" description="Helical" evidence="7">
    <location>
        <begin position="52"/>
        <end position="74"/>
    </location>
</feature>
<name>A0AB39VIP3_9FUSO</name>
<dbReference type="AlphaFoldDB" id="A0AB39VIP3"/>
<reference evidence="8" key="1">
    <citation type="submission" date="2024-07" db="EMBL/GenBank/DDBJ databases">
        <authorList>
            <person name="Li X.-J."/>
            <person name="Wang X."/>
        </authorList>
    </citation>
    <scope>NUCLEOTIDE SEQUENCE</scope>
    <source>
        <strain evidence="8">HSP-334</strain>
    </source>
</reference>
<evidence type="ECO:0000313" key="8">
    <source>
        <dbReference type="EMBL" id="XDU67142.1"/>
    </source>
</evidence>
<sequence length="469" mass="52747">MDEDNLKKYEDEDLIIEEADETELEDDIGDISDFEDESKKDLEKGGKFKKKLPIYVAIGGFSIIVGLLAIPGVIKNSIKKNKNQNELSQNMEQPVYDGEVDPEEAQNKNLNLGNQNDSSAINVNEPCDTVNLNNPNNINNPNCANISNNQNIAQAQNENQNESQSKNQNESQNKISKTQNHSSKNFEAQDFSKNEIQKKINKNISSDEQNKIYSFRNISKPEKPEYHPRNIEKPSSGALNSLSKNDNSSLNVDKSDKIDKSAEKKIRTKAKANGINTFSLQQGSYIPIVTSTKMNSDTPSYFMAIVSENVYSKDGHHKILIPMGSKIIGNYSTLKNNNDTRMLMMVDKIILPNNKTVVFEKSNVIDLKGEIGAKGKLNTKLTQRIGKSLLALSFSVADLVLDYRKTRVARRYSSRWDEIITDPVNTVKDSMETIDKAWNSVKNRIKIPVGTKLNVFTGNEIVLEEYKRS</sequence>
<comment type="similarity">
    <text evidence="2">Belongs to the TrbI/VirB10 family.</text>
</comment>
<protein>
    <submittedName>
        <fullName evidence="8">TrbI/VirB10 family protein</fullName>
    </submittedName>
</protein>
<feature type="region of interest" description="Disordered" evidence="6">
    <location>
        <begin position="155"/>
        <end position="256"/>
    </location>
</feature>
<dbReference type="KEGG" id="lrug:AB8B22_01655"/>
<evidence type="ECO:0000256" key="5">
    <source>
        <dbReference type="ARBA" id="ARBA00023136"/>
    </source>
</evidence>
<dbReference type="InterPro" id="IPR005498">
    <property type="entry name" value="T4SS_VirB10/TraB/TrbI"/>
</dbReference>
<feature type="region of interest" description="Disordered" evidence="6">
    <location>
        <begin position="20"/>
        <end position="42"/>
    </location>
</feature>
<accession>A0AB39VIP3</accession>
<feature type="region of interest" description="Disordered" evidence="6">
    <location>
        <begin position="107"/>
        <end position="127"/>
    </location>
</feature>
<keyword evidence="4 7" id="KW-1133">Transmembrane helix</keyword>
<feature type="compositionally biased region" description="Polar residues" evidence="6">
    <location>
        <begin position="107"/>
        <end position="122"/>
    </location>
</feature>
<evidence type="ECO:0000256" key="2">
    <source>
        <dbReference type="ARBA" id="ARBA00010265"/>
    </source>
</evidence>
<dbReference type="EMBL" id="CP165644">
    <property type="protein sequence ID" value="XDU67142.1"/>
    <property type="molecule type" value="Genomic_DNA"/>
</dbReference>
<proteinExistence type="inferred from homology"/>
<dbReference type="GO" id="GO:0016020">
    <property type="term" value="C:membrane"/>
    <property type="evidence" value="ECO:0007669"/>
    <property type="project" value="UniProtKB-SubCell"/>
</dbReference>
<keyword evidence="3 7" id="KW-0812">Transmembrane</keyword>
<dbReference type="InterPro" id="IPR042217">
    <property type="entry name" value="T4SS_VirB10/TrbI"/>
</dbReference>
<dbReference type="CDD" id="cd16429">
    <property type="entry name" value="VirB10"/>
    <property type="match status" value="1"/>
</dbReference>
<evidence type="ECO:0000256" key="1">
    <source>
        <dbReference type="ARBA" id="ARBA00004167"/>
    </source>
</evidence>
<gene>
    <name evidence="8" type="ORF">AB8B22_01655</name>
</gene>
<comment type="subcellular location">
    <subcellularLocation>
        <location evidence="1">Membrane</location>
        <topology evidence="1">Single-pass membrane protein</topology>
    </subcellularLocation>
</comment>
<feature type="compositionally biased region" description="Low complexity" evidence="6">
    <location>
        <begin position="239"/>
        <end position="252"/>
    </location>
</feature>
<dbReference type="RefSeq" id="WP_369711375.1">
    <property type="nucleotide sequence ID" value="NZ_CP165644.1"/>
</dbReference>
<evidence type="ECO:0000256" key="3">
    <source>
        <dbReference type="ARBA" id="ARBA00022692"/>
    </source>
</evidence>
<keyword evidence="5 7" id="KW-0472">Membrane</keyword>
<evidence type="ECO:0000256" key="6">
    <source>
        <dbReference type="SAM" id="MobiDB-lite"/>
    </source>
</evidence>
<feature type="compositionally biased region" description="Acidic residues" evidence="6">
    <location>
        <begin position="20"/>
        <end position="36"/>
    </location>
</feature>
<dbReference type="Gene3D" id="2.40.128.260">
    <property type="entry name" value="Type IV secretion system, VirB10/TraB/TrbI"/>
    <property type="match status" value="1"/>
</dbReference>
<feature type="compositionally biased region" description="Low complexity" evidence="6">
    <location>
        <begin position="155"/>
        <end position="177"/>
    </location>
</feature>
<feature type="compositionally biased region" description="Basic and acidic residues" evidence="6">
    <location>
        <begin position="219"/>
        <end position="232"/>
    </location>
</feature>
<dbReference type="Pfam" id="PF03743">
    <property type="entry name" value="TrbI"/>
    <property type="match status" value="1"/>
</dbReference>
<organism evidence="8">
    <name type="scientific">Leptotrichia rugosa</name>
    <dbReference type="NCBI Taxonomy" id="3239302"/>
    <lineage>
        <taxon>Bacteria</taxon>
        <taxon>Fusobacteriati</taxon>
        <taxon>Fusobacteriota</taxon>
        <taxon>Fusobacteriia</taxon>
        <taxon>Fusobacteriales</taxon>
        <taxon>Leptotrichiaceae</taxon>
        <taxon>Leptotrichia</taxon>
    </lineage>
</organism>
<evidence type="ECO:0000256" key="4">
    <source>
        <dbReference type="ARBA" id="ARBA00022989"/>
    </source>
</evidence>